<dbReference type="Gene3D" id="3.40.50.1820">
    <property type="entry name" value="alpha/beta hydrolase"/>
    <property type="match status" value="1"/>
</dbReference>
<dbReference type="InterPro" id="IPR029058">
    <property type="entry name" value="AB_hydrolase_fold"/>
</dbReference>
<dbReference type="InterPro" id="IPR050955">
    <property type="entry name" value="Plant_Biomass_Hydrol_Est"/>
</dbReference>
<dbReference type="PANTHER" id="PTHR43037:SF1">
    <property type="entry name" value="BLL1128 PROTEIN"/>
    <property type="match status" value="1"/>
</dbReference>
<dbReference type="EMBL" id="JBHUFC010000001">
    <property type="protein sequence ID" value="MFD1786169.1"/>
    <property type="molecule type" value="Genomic_DNA"/>
</dbReference>
<dbReference type="Proteomes" id="UP001597283">
    <property type="component" value="Unassembled WGS sequence"/>
</dbReference>
<protein>
    <submittedName>
        <fullName evidence="4">Alpha/beta hydrolase family esterase</fullName>
    </submittedName>
</protein>
<comment type="caution">
    <text evidence="4">The sequence shown here is derived from an EMBL/GenBank/DDBJ whole genome shotgun (WGS) entry which is preliminary data.</text>
</comment>
<keyword evidence="5" id="KW-1185">Reference proteome</keyword>
<dbReference type="PANTHER" id="PTHR43037">
    <property type="entry name" value="UNNAMED PRODUCT-RELATED"/>
    <property type="match status" value="1"/>
</dbReference>
<keyword evidence="2 4" id="KW-0378">Hydrolase</keyword>
<accession>A0ABW4N805</accession>
<organism evidence="4 5">
    <name type="scientific">Sphingomonas floccifaciens</name>
    <dbReference type="NCBI Taxonomy" id="1844115"/>
    <lineage>
        <taxon>Bacteria</taxon>
        <taxon>Pseudomonadati</taxon>
        <taxon>Pseudomonadota</taxon>
        <taxon>Alphaproteobacteria</taxon>
        <taxon>Sphingomonadales</taxon>
        <taxon>Sphingomonadaceae</taxon>
        <taxon>Sphingomonas</taxon>
    </lineage>
</organism>
<evidence type="ECO:0000256" key="1">
    <source>
        <dbReference type="ARBA" id="ARBA00022729"/>
    </source>
</evidence>
<dbReference type="GO" id="GO:0016787">
    <property type="term" value="F:hydrolase activity"/>
    <property type="evidence" value="ECO:0007669"/>
    <property type="project" value="UniProtKB-KW"/>
</dbReference>
<proteinExistence type="predicted"/>
<dbReference type="NCBIfam" id="TIGR01840">
    <property type="entry name" value="esterase_phb"/>
    <property type="match status" value="1"/>
</dbReference>
<dbReference type="SUPFAM" id="SSF53474">
    <property type="entry name" value="alpha/beta-Hydrolases"/>
    <property type="match status" value="2"/>
</dbReference>
<dbReference type="Pfam" id="PF10503">
    <property type="entry name" value="Esterase_PHB"/>
    <property type="match status" value="1"/>
</dbReference>
<sequence length="364" mass="38273">MRRLNDTITRLRAHLPTADSAGPNPLSPRLQPFETTRPNPGDLSAKAFVPAGGVAMPLVVVLHGCKQTADSYDVGSGWSAVAERNGFAVLLPEQATGNNPNRCFNWFQPGDVRRGSGEALSIRNMIAEMVERHAIDPARVYVTGLSAGGAMASVMLAAYPEVFAGGAIIAGLPFGTADTIPQAFDRMRGHGLPDAAQLGRLVSRASDHAGLWPTIAVWHGSADATVSQANAEAILDQWRSLHGVAAAADRRDVVDGAVRRQWIDAGGRICLEDYRIAGMGHGTPLTSSGTGACGSPMPYMLDVGISSTWHIASSWGLVDAASDDGIMVPEPIASDRGSSSPPGLHMVDVQATIERALRSAGLMR</sequence>
<name>A0ABW4N805_9SPHN</name>
<evidence type="ECO:0000313" key="4">
    <source>
        <dbReference type="EMBL" id="MFD1786169.1"/>
    </source>
</evidence>
<reference evidence="5" key="1">
    <citation type="journal article" date="2019" name="Int. J. Syst. Evol. Microbiol.">
        <title>The Global Catalogue of Microorganisms (GCM) 10K type strain sequencing project: providing services to taxonomists for standard genome sequencing and annotation.</title>
        <authorList>
            <consortium name="The Broad Institute Genomics Platform"/>
            <consortium name="The Broad Institute Genome Sequencing Center for Infectious Disease"/>
            <person name="Wu L."/>
            <person name="Ma J."/>
        </authorList>
    </citation>
    <scope>NUCLEOTIDE SEQUENCE [LARGE SCALE GENOMIC DNA]</scope>
    <source>
        <strain evidence="5">Q85</strain>
    </source>
</reference>
<dbReference type="InterPro" id="IPR010126">
    <property type="entry name" value="Esterase_phb"/>
</dbReference>
<feature type="region of interest" description="Disordered" evidence="3">
    <location>
        <begin position="13"/>
        <end position="44"/>
    </location>
</feature>
<evidence type="ECO:0000256" key="2">
    <source>
        <dbReference type="ARBA" id="ARBA00022801"/>
    </source>
</evidence>
<evidence type="ECO:0000313" key="5">
    <source>
        <dbReference type="Proteomes" id="UP001597283"/>
    </source>
</evidence>
<keyword evidence="1" id="KW-0732">Signal</keyword>
<evidence type="ECO:0000256" key="3">
    <source>
        <dbReference type="SAM" id="MobiDB-lite"/>
    </source>
</evidence>
<dbReference type="RefSeq" id="WP_380937894.1">
    <property type="nucleotide sequence ID" value="NZ_JBHUFC010000001.1"/>
</dbReference>
<gene>
    <name evidence="4" type="ORF">ACFSC3_01155</name>
</gene>